<evidence type="ECO:0000313" key="2">
    <source>
        <dbReference type="Proteomes" id="UP000321812"/>
    </source>
</evidence>
<name>A0A562X7Z2_CAMHY</name>
<dbReference type="Proteomes" id="UP000321812">
    <property type="component" value="Unassembled WGS sequence"/>
</dbReference>
<accession>A0A562X7Z2</accession>
<proteinExistence type="predicted"/>
<evidence type="ECO:0008006" key="3">
    <source>
        <dbReference type="Google" id="ProtNLM"/>
    </source>
</evidence>
<dbReference type="RefSeq" id="WP_147497723.1">
    <property type="nucleotide sequence ID" value="NZ_VOAP01000029.1"/>
</dbReference>
<dbReference type="EMBL" id="VOAP01000029">
    <property type="protein sequence ID" value="TWO18227.1"/>
    <property type="molecule type" value="Genomic_DNA"/>
</dbReference>
<dbReference type="AlphaFoldDB" id="A0A562X7Z2"/>
<dbReference type="InterPro" id="IPR043776">
    <property type="entry name" value="DUF5718"/>
</dbReference>
<comment type="caution">
    <text evidence="1">The sequence shown here is derived from an EMBL/GenBank/DDBJ whole genome shotgun (WGS) entry which is preliminary data.</text>
</comment>
<sequence>MKNFLGFGVVGNFAFHLEQAGEASDFVDIKTKEADAPKGIFPFYIPGFDGFLGRDCIDNLNLILDNGKDIQAEPEIAIRCEFEYENGIVKGITPIAFMAFNDASIRGDKTATKISQKKNFSSGSKGFGNEIKIDKFDKTGICNDYSLVSFLKSNEEFFRYGECAKISEYNYIYAKLLGWIKDTFNSQKDFSVLEDLGEILRKSGYKKDVIITIGATRYEPKGENRFLKSGDEISIISFNHTKYSLNDITNFIKNDENMSKFDDISVLKQVVK</sequence>
<protein>
    <recommendedName>
        <fullName evidence="3">Valyl-tRNA synthetase</fullName>
    </recommendedName>
</protein>
<evidence type="ECO:0000313" key="1">
    <source>
        <dbReference type="EMBL" id="TWO18227.1"/>
    </source>
</evidence>
<dbReference type="Pfam" id="PF18985">
    <property type="entry name" value="DUF5718"/>
    <property type="match status" value="1"/>
</dbReference>
<organism evidence="1 2">
    <name type="scientific">Campylobacter hyointestinalis</name>
    <dbReference type="NCBI Taxonomy" id="198"/>
    <lineage>
        <taxon>Bacteria</taxon>
        <taxon>Pseudomonadati</taxon>
        <taxon>Campylobacterota</taxon>
        <taxon>Epsilonproteobacteria</taxon>
        <taxon>Campylobacterales</taxon>
        <taxon>Campylobacteraceae</taxon>
        <taxon>Campylobacter</taxon>
    </lineage>
</organism>
<reference evidence="1 2" key="1">
    <citation type="submission" date="2019-07" db="EMBL/GenBank/DDBJ databases">
        <title>Rapid identification of Enteric Bacteria from Whole Genome Sequences (WGS) using Average Nucleotide Identity (ANI).</title>
        <authorList>
            <person name="Lane C."/>
        </authorList>
    </citation>
    <scope>NUCLEOTIDE SEQUENCE [LARGE SCALE GENOMIC DNA]</scope>
    <source>
        <strain evidence="1 2">D2411</strain>
    </source>
</reference>
<gene>
    <name evidence="1" type="ORF">YZ82_09545</name>
</gene>